<dbReference type="GO" id="GO:0006310">
    <property type="term" value="P:DNA recombination"/>
    <property type="evidence" value="ECO:0007669"/>
    <property type="project" value="UniProtKB-KW"/>
</dbReference>
<dbReference type="PANTHER" id="PTHR30349:SF64">
    <property type="entry name" value="PROPHAGE INTEGRASE INTD-RELATED"/>
    <property type="match status" value="1"/>
</dbReference>
<dbReference type="PROSITE" id="PS51898">
    <property type="entry name" value="TYR_RECOMBINASE"/>
    <property type="match status" value="1"/>
</dbReference>
<dbReference type="SUPFAM" id="SSF56349">
    <property type="entry name" value="DNA breaking-rejoining enzymes"/>
    <property type="match status" value="1"/>
</dbReference>
<dbReference type="Pfam" id="PF00589">
    <property type="entry name" value="Phage_integrase"/>
    <property type="match status" value="1"/>
</dbReference>
<dbReference type="Gene3D" id="1.10.443.10">
    <property type="entry name" value="Intergrase catalytic core"/>
    <property type="match status" value="1"/>
</dbReference>
<accession>A0A0F8ZJQ4</accession>
<name>A0A0F8ZJQ4_9ZZZZ</name>
<proteinExistence type="predicted"/>
<comment type="caution">
    <text evidence="3">The sequence shown here is derived from an EMBL/GenBank/DDBJ whole genome shotgun (WGS) entry which is preliminary data.</text>
</comment>
<evidence type="ECO:0000256" key="1">
    <source>
        <dbReference type="ARBA" id="ARBA00023172"/>
    </source>
</evidence>
<organism evidence="3">
    <name type="scientific">marine sediment metagenome</name>
    <dbReference type="NCBI Taxonomy" id="412755"/>
    <lineage>
        <taxon>unclassified sequences</taxon>
        <taxon>metagenomes</taxon>
        <taxon>ecological metagenomes</taxon>
    </lineage>
</organism>
<dbReference type="EMBL" id="LAZR01063094">
    <property type="protein sequence ID" value="KKK60191.1"/>
    <property type="molecule type" value="Genomic_DNA"/>
</dbReference>
<dbReference type="PANTHER" id="PTHR30349">
    <property type="entry name" value="PHAGE INTEGRASE-RELATED"/>
    <property type="match status" value="1"/>
</dbReference>
<dbReference type="AlphaFoldDB" id="A0A0F8ZJQ4"/>
<sequence length="254" mass="30473">MSIKYLDILNNFETNMRNNPELMPSSVNTYLKLIKELVERYSVDPSVDELNEFIAIKSRKRQPVVKYAIKHYLKFRWRDGFHGQKWKEIYDDLVKAKIRATIRKNTYIKREQAADIINAIDKQDHKLISKIQYFTGARASEVISIKKSDVKQEYQYKRIRIDIMGKGGRKESIYLRDDLWHEIQPFMLTDNRYLFLKDNREEWSDEVLRKKVETQYKRYYESLRSAAEECGFKFATHDWRRSFAQSLKDTEGAD</sequence>
<dbReference type="InterPro" id="IPR011010">
    <property type="entry name" value="DNA_brk_join_enz"/>
</dbReference>
<keyword evidence="1" id="KW-0233">DNA recombination</keyword>
<dbReference type="GO" id="GO:0015074">
    <property type="term" value="P:DNA integration"/>
    <property type="evidence" value="ECO:0007669"/>
    <property type="project" value="InterPro"/>
</dbReference>
<protein>
    <recommendedName>
        <fullName evidence="2">Tyr recombinase domain-containing protein</fullName>
    </recommendedName>
</protein>
<dbReference type="InterPro" id="IPR050090">
    <property type="entry name" value="Tyrosine_recombinase_XerCD"/>
</dbReference>
<dbReference type="GO" id="GO:0003677">
    <property type="term" value="F:DNA binding"/>
    <property type="evidence" value="ECO:0007669"/>
    <property type="project" value="InterPro"/>
</dbReference>
<reference evidence="3" key="1">
    <citation type="journal article" date="2015" name="Nature">
        <title>Complex archaea that bridge the gap between prokaryotes and eukaryotes.</title>
        <authorList>
            <person name="Spang A."/>
            <person name="Saw J.H."/>
            <person name="Jorgensen S.L."/>
            <person name="Zaremba-Niedzwiedzka K."/>
            <person name="Martijn J."/>
            <person name="Lind A.E."/>
            <person name="van Eijk R."/>
            <person name="Schleper C."/>
            <person name="Guy L."/>
            <person name="Ettema T.J."/>
        </authorList>
    </citation>
    <scope>NUCLEOTIDE SEQUENCE</scope>
</reference>
<dbReference type="InterPro" id="IPR013762">
    <property type="entry name" value="Integrase-like_cat_sf"/>
</dbReference>
<evidence type="ECO:0000259" key="2">
    <source>
        <dbReference type="PROSITE" id="PS51898"/>
    </source>
</evidence>
<feature type="non-terminal residue" evidence="3">
    <location>
        <position position="254"/>
    </location>
</feature>
<evidence type="ECO:0000313" key="3">
    <source>
        <dbReference type="EMBL" id="KKK60191.1"/>
    </source>
</evidence>
<gene>
    <name evidence="3" type="ORF">LCGC14_3026850</name>
</gene>
<dbReference type="InterPro" id="IPR002104">
    <property type="entry name" value="Integrase_catalytic"/>
</dbReference>
<feature type="domain" description="Tyr recombinase" evidence="2">
    <location>
        <begin position="103"/>
        <end position="254"/>
    </location>
</feature>